<dbReference type="EMBL" id="CR925678">
    <property type="protein sequence ID" value="CAI26581.1"/>
    <property type="molecule type" value="Genomic_DNA"/>
</dbReference>
<sequence length="63" mass="7626">MPKKFAMRLIMFLCRSKLSILIIDKKLFCVYVYCGSIYVLKHIYVRQLFYKLINFTYGNNSIY</sequence>
<accession>A0A0H3M0C5</accession>
<dbReference type="HOGENOM" id="CLU_2878710_0_0_5"/>
<name>A0A0H3M0C5_EHRRW</name>
<keyword evidence="2" id="KW-1185">Reference proteome</keyword>
<dbReference type="Proteomes" id="UP000001021">
    <property type="component" value="Chromosome"/>
</dbReference>
<evidence type="ECO:0000313" key="1">
    <source>
        <dbReference type="EMBL" id="CAI26581.1"/>
    </source>
</evidence>
<gene>
    <name evidence="1" type="ordered locus">ERWE_CDS_00870</name>
</gene>
<organism evidence="1 2">
    <name type="scientific">Ehrlichia ruminantium (strain Welgevonden)</name>
    <dbReference type="NCBI Taxonomy" id="254945"/>
    <lineage>
        <taxon>Bacteria</taxon>
        <taxon>Pseudomonadati</taxon>
        <taxon>Pseudomonadota</taxon>
        <taxon>Alphaproteobacteria</taxon>
        <taxon>Rickettsiales</taxon>
        <taxon>Anaplasmataceae</taxon>
        <taxon>Ehrlichia</taxon>
    </lineage>
</organism>
<proteinExistence type="predicted"/>
<dbReference type="AlphaFoldDB" id="A0A0H3M0C5"/>
<evidence type="ECO:0000313" key="2">
    <source>
        <dbReference type="Proteomes" id="UP000001021"/>
    </source>
</evidence>
<dbReference type="KEGG" id="erw:ERWE_CDS_00870"/>
<reference evidence="1 2" key="1">
    <citation type="journal article" date="2006" name="J. Bacteriol.">
        <title>Comparative genomic analysis of three strains of Ehrlichia ruminantium reveals an active process of genome size plasticity.</title>
        <authorList>
            <person name="Frutos R."/>
            <person name="Viari A."/>
            <person name="Ferraz C."/>
            <person name="Morgat A."/>
            <person name="Eychenie S."/>
            <person name="Kandassami Y."/>
            <person name="Chantal I."/>
            <person name="Bensaid A."/>
            <person name="Coissac E."/>
            <person name="Vachiery N."/>
            <person name="Demaille J."/>
            <person name="Martinez D."/>
        </authorList>
    </citation>
    <scope>NUCLEOTIDE SEQUENCE [LARGE SCALE GENOMIC DNA]</scope>
    <source>
        <strain evidence="1 2">Welgevonden</strain>
    </source>
</reference>
<protein>
    <submittedName>
        <fullName evidence="1">Uncharacterized protein</fullName>
    </submittedName>
</protein>